<evidence type="ECO:0000256" key="1">
    <source>
        <dbReference type="ARBA" id="ARBA00006787"/>
    </source>
</evidence>
<keyword evidence="6" id="KW-1185">Reference proteome</keyword>
<evidence type="ECO:0000256" key="5">
    <source>
        <dbReference type="PIRSR" id="PIRSR604294-1"/>
    </source>
</evidence>
<feature type="binding site" evidence="5">
    <location>
        <position position="332"/>
    </location>
    <ligand>
        <name>Fe cation</name>
        <dbReference type="ChEBI" id="CHEBI:24875"/>
        <note>catalytic</note>
    </ligand>
</feature>
<evidence type="ECO:0000313" key="6">
    <source>
        <dbReference type="Proteomes" id="UP000192223"/>
    </source>
</evidence>
<protein>
    <submittedName>
        <fullName evidence="7">Carotenoid isomerooxygenase isoform X1</fullName>
    </submittedName>
</protein>
<dbReference type="AlphaFoldDB" id="A0A7F5QYD9"/>
<dbReference type="GeneID" id="112904439"/>
<proteinExistence type="inferred from homology"/>
<dbReference type="PANTHER" id="PTHR10543:SF24">
    <property type="entry name" value="CAROTENOID ISOMEROOXYGENASE"/>
    <property type="match status" value="1"/>
</dbReference>
<dbReference type="Proteomes" id="UP000192223">
    <property type="component" value="Unplaced"/>
</dbReference>
<keyword evidence="3" id="KW-0560">Oxidoreductase</keyword>
<dbReference type="InParanoid" id="A0A7F5QYD9"/>
<evidence type="ECO:0000256" key="2">
    <source>
        <dbReference type="ARBA" id="ARBA00022723"/>
    </source>
</evidence>
<comment type="similarity">
    <text evidence="1">Belongs to the carotenoid oxygenase family.</text>
</comment>
<dbReference type="InterPro" id="IPR004294">
    <property type="entry name" value="Carotenoid_Oase"/>
</dbReference>
<reference evidence="7" key="1">
    <citation type="submission" date="2025-08" db="UniProtKB">
        <authorList>
            <consortium name="RefSeq"/>
        </authorList>
    </citation>
    <scope>IDENTIFICATION</scope>
    <source>
        <tissue evidence="7">Entire body</tissue>
    </source>
</reference>
<name>A0A7F5QYD9_AGRPL</name>
<comment type="cofactor">
    <cofactor evidence="5">
        <name>Fe(2+)</name>
        <dbReference type="ChEBI" id="CHEBI:29033"/>
    </cofactor>
    <text evidence="5">Binds 1 Fe(2+) ion per subunit.</text>
</comment>
<sequence>MSFSTSFKKGIEGNQKVLKDDNTLKLYPHTDFSVFLRSCEQEISTPINGKIGGKIPEWLNGTLIRNGPGNLKFGKHEFKHLFDGSALLHRYRIKDGNVTYQCRFIRSEAYKKNWEAKRIVFNEFGTQAVPDPCHNLLKRLTTFFNPERFLTDNSNISIYPFQDEIYSISETVYAHKINATTLECEERKDIRDIIPLVVHHSSHPHVAEDGTVYTSALSVGLLGTTHHIVCFNKPENGEKSMFDTARIVASVPAPWPLNPSYMHTFGISDNYFVMIQQPFSVSITGLVTALVVNRPTSSALRWYEKEQTIITLINRTTDQKEDFYTSSFFYLHIINQFEITDEYLVIDVCCYKNPDFVNCMFTENLLNAQMNPCFAKMARNKPQRFIVPLTKFKKQSFNKETQSSSGNLIHLDNSLCEAYLQRDGRIILSPEDLCGLSCETPQIYYKKYSGKPYRYFYAIGADVATENPGLIIKVDTVEKDCKTWCEKNCYPSEPIFFPRPNAQEEDDGVLMSSLLWGEEQWNKIGLIILDAKSLKELGRAEFTTPSPAPKCLHGWFIPD</sequence>
<evidence type="ECO:0000256" key="3">
    <source>
        <dbReference type="ARBA" id="ARBA00023002"/>
    </source>
</evidence>
<evidence type="ECO:0000256" key="4">
    <source>
        <dbReference type="ARBA" id="ARBA00023004"/>
    </source>
</evidence>
<dbReference type="GO" id="GO:0016121">
    <property type="term" value="P:carotene catabolic process"/>
    <property type="evidence" value="ECO:0007669"/>
    <property type="project" value="TreeGrafter"/>
</dbReference>
<accession>A0A7F5QYD9</accession>
<dbReference type="RefSeq" id="XP_025830260.1">
    <property type="nucleotide sequence ID" value="XM_025974475.1"/>
</dbReference>
<feature type="binding site" evidence="5">
    <location>
        <position position="263"/>
    </location>
    <ligand>
        <name>Fe cation</name>
        <dbReference type="ChEBI" id="CHEBI:24875"/>
        <note>catalytic</note>
    </ligand>
</feature>
<dbReference type="CTD" id="41678"/>
<organism evidence="6 7">
    <name type="scientific">Agrilus planipennis</name>
    <name type="common">Emerald ash borer</name>
    <name type="synonym">Agrilus marcopoli</name>
    <dbReference type="NCBI Taxonomy" id="224129"/>
    <lineage>
        <taxon>Eukaryota</taxon>
        <taxon>Metazoa</taxon>
        <taxon>Ecdysozoa</taxon>
        <taxon>Arthropoda</taxon>
        <taxon>Hexapoda</taxon>
        <taxon>Insecta</taxon>
        <taxon>Pterygota</taxon>
        <taxon>Neoptera</taxon>
        <taxon>Endopterygota</taxon>
        <taxon>Coleoptera</taxon>
        <taxon>Polyphaga</taxon>
        <taxon>Elateriformia</taxon>
        <taxon>Buprestoidea</taxon>
        <taxon>Buprestidae</taxon>
        <taxon>Agrilinae</taxon>
        <taxon>Agrilus</taxon>
    </lineage>
</organism>
<feature type="binding site" evidence="5">
    <location>
        <position position="203"/>
    </location>
    <ligand>
        <name>Fe cation</name>
        <dbReference type="ChEBI" id="CHEBI:24875"/>
        <note>catalytic</note>
    </ligand>
</feature>
<dbReference type="GO" id="GO:0042574">
    <property type="term" value="P:retinal metabolic process"/>
    <property type="evidence" value="ECO:0007669"/>
    <property type="project" value="TreeGrafter"/>
</dbReference>
<dbReference type="OrthoDB" id="1069523at2759"/>
<dbReference type="Pfam" id="PF03055">
    <property type="entry name" value="RPE65"/>
    <property type="match status" value="1"/>
</dbReference>
<keyword evidence="2 5" id="KW-0479">Metal-binding</keyword>
<dbReference type="PANTHER" id="PTHR10543">
    <property type="entry name" value="BETA-CAROTENE DIOXYGENASE"/>
    <property type="match status" value="1"/>
</dbReference>
<dbReference type="FunCoup" id="A0A7F5QYD9">
    <property type="interactions" value="3"/>
</dbReference>
<dbReference type="KEGG" id="apln:112904439"/>
<gene>
    <name evidence="7" type="primary">LOC112904439</name>
</gene>
<feature type="binding site" evidence="5">
    <location>
        <position position="553"/>
    </location>
    <ligand>
        <name>Fe cation</name>
        <dbReference type="ChEBI" id="CHEBI:24875"/>
        <note>catalytic</note>
    </ligand>
</feature>
<keyword evidence="4 5" id="KW-0408">Iron</keyword>
<dbReference type="GO" id="GO:0046872">
    <property type="term" value="F:metal ion binding"/>
    <property type="evidence" value="ECO:0007669"/>
    <property type="project" value="UniProtKB-KW"/>
</dbReference>
<dbReference type="GO" id="GO:0010436">
    <property type="term" value="F:carotenoid dioxygenase activity"/>
    <property type="evidence" value="ECO:0007669"/>
    <property type="project" value="TreeGrafter"/>
</dbReference>
<dbReference type="GO" id="GO:0003834">
    <property type="term" value="F:beta-carotene 15,15'-dioxygenase activity"/>
    <property type="evidence" value="ECO:0007669"/>
    <property type="project" value="TreeGrafter"/>
</dbReference>
<evidence type="ECO:0000313" key="7">
    <source>
        <dbReference type="RefSeq" id="XP_025830260.1"/>
    </source>
</evidence>